<reference evidence="2 3" key="1">
    <citation type="submission" date="2022-09" db="EMBL/GenBank/DDBJ databases">
        <title>The outer-membrane cytochrome OmcA is essential for infection of Shewanella oneidensis by a zebrafish-associated bacteriophage.</title>
        <authorList>
            <person name="Grenfell A.W."/>
            <person name="Intile P."/>
            <person name="Mcfarlane J."/>
            <person name="Leung D."/>
            <person name="Abdalla K."/>
            <person name="Wold M."/>
            <person name="Kees E."/>
            <person name="Gralnick J."/>
        </authorList>
    </citation>
    <scope>NUCLEOTIDE SEQUENCE [LARGE SCALE GENOMIC DNA]</scope>
    <source>
        <strain evidence="2 3">NF-5</strain>
    </source>
</reference>
<protein>
    <recommendedName>
        <fullName evidence="4">Lipoprotein</fullName>
    </recommendedName>
</protein>
<name>A0ABT6UF68_9GAMM</name>
<evidence type="ECO:0000313" key="2">
    <source>
        <dbReference type="EMBL" id="MDI5832587.1"/>
    </source>
</evidence>
<organism evidence="2 3">
    <name type="scientific">Shewanella xiamenensis</name>
    <dbReference type="NCBI Taxonomy" id="332186"/>
    <lineage>
        <taxon>Bacteria</taxon>
        <taxon>Pseudomonadati</taxon>
        <taxon>Pseudomonadota</taxon>
        <taxon>Gammaproteobacteria</taxon>
        <taxon>Alteromonadales</taxon>
        <taxon>Shewanellaceae</taxon>
        <taxon>Shewanella</taxon>
    </lineage>
</organism>
<evidence type="ECO:0000256" key="1">
    <source>
        <dbReference type="SAM" id="SignalP"/>
    </source>
</evidence>
<sequence>MKRQTLAVSLLTCATMLSACSTKPPARPSIMPYEQLNIANDDSLGLKVLKAARLSTNSQDVEIDSAELEQINGTCGSGVALNAAVGTAGLGMYGGNGLSGGLLNVGVMLLGSTTKRPHSNFSIIQVIPKDEVDVEAKRLVNYFGKDVGTGYKLHTEDNHLNVYDRLVVTGLKDRPYTLKDAPEWSYLMLTVAIKSAQLNAEQLNKIFDKPFSAGEYYVVSSTVSTCADPLVMEKLKSFKSQYQSYMYVPPKNPVANRKCIEVDDLRVNYQQVIDLNSGRVNLLLKPKATQS</sequence>
<dbReference type="Proteomes" id="UP001159075">
    <property type="component" value="Unassembled WGS sequence"/>
</dbReference>
<evidence type="ECO:0008006" key="4">
    <source>
        <dbReference type="Google" id="ProtNLM"/>
    </source>
</evidence>
<evidence type="ECO:0000313" key="3">
    <source>
        <dbReference type="Proteomes" id="UP001159075"/>
    </source>
</evidence>
<feature type="signal peptide" evidence="1">
    <location>
        <begin position="1"/>
        <end position="19"/>
    </location>
</feature>
<dbReference type="EMBL" id="JAOTLW010000013">
    <property type="protein sequence ID" value="MDI5832587.1"/>
    <property type="molecule type" value="Genomic_DNA"/>
</dbReference>
<accession>A0ABT6UF68</accession>
<dbReference type="PROSITE" id="PS51257">
    <property type="entry name" value="PROKAR_LIPOPROTEIN"/>
    <property type="match status" value="1"/>
</dbReference>
<keyword evidence="3" id="KW-1185">Reference proteome</keyword>
<proteinExistence type="predicted"/>
<dbReference type="RefSeq" id="WP_282679557.1">
    <property type="nucleotide sequence ID" value="NZ_CP106875.1"/>
</dbReference>
<keyword evidence="1" id="KW-0732">Signal</keyword>
<feature type="chain" id="PRO_5047373672" description="Lipoprotein" evidence="1">
    <location>
        <begin position="20"/>
        <end position="291"/>
    </location>
</feature>
<gene>
    <name evidence="2" type="ORF">ODY93_13490</name>
</gene>
<comment type="caution">
    <text evidence="2">The sequence shown here is derived from an EMBL/GenBank/DDBJ whole genome shotgun (WGS) entry which is preliminary data.</text>
</comment>